<dbReference type="InterPro" id="IPR006076">
    <property type="entry name" value="FAD-dep_OxRdtase"/>
</dbReference>
<feature type="domain" description="FAD dependent oxidoreductase" evidence="2">
    <location>
        <begin position="8"/>
        <end position="42"/>
    </location>
</feature>
<evidence type="ECO:0000313" key="4">
    <source>
        <dbReference type="Proteomes" id="UP000603352"/>
    </source>
</evidence>
<dbReference type="Pfam" id="PF01266">
    <property type="entry name" value="DAO"/>
    <property type="match status" value="2"/>
</dbReference>
<gene>
    <name evidence="3" type="ORF">GCM10011505_23970</name>
</gene>
<feature type="domain" description="FAD dependent oxidoreductase" evidence="2">
    <location>
        <begin position="61"/>
        <end position="312"/>
    </location>
</feature>
<keyword evidence="4" id="KW-1185">Reference proteome</keyword>
<name>A0ABQ1IHH0_9PROT</name>
<evidence type="ECO:0000259" key="2">
    <source>
        <dbReference type="Pfam" id="PF01266"/>
    </source>
</evidence>
<dbReference type="Gene3D" id="3.50.50.60">
    <property type="entry name" value="FAD/NAD(P)-binding domain"/>
    <property type="match status" value="2"/>
</dbReference>
<reference evidence="4" key="1">
    <citation type="journal article" date="2019" name="Int. J. Syst. Evol. Microbiol.">
        <title>The Global Catalogue of Microorganisms (GCM) 10K type strain sequencing project: providing services to taxonomists for standard genome sequencing and annotation.</title>
        <authorList>
            <consortium name="The Broad Institute Genomics Platform"/>
            <consortium name="The Broad Institute Genome Sequencing Center for Infectious Disease"/>
            <person name="Wu L."/>
            <person name="Ma J."/>
        </authorList>
    </citation>
    <scope>NUCLEOTIDE SEQUENCE [LARGE SCALE GENOMIC DNA]</scope>
    <source>
        <strain evidence="4">CGMCC 1.10188</strain>
    </source>
</reference>
<comment type="caution">
    <text evidence="3">The sequence shown here is derived from an EMBL/GenBank/DDBJ whole genome shotgun (WGS) entry which is preliminary data.</text>
</comment>
<proteinExistence type="predicted"/>
<dbReference type="Proteomes" id="UP000603352">
    <property type="component" value="Unassembled WGS sequence"/>
</dbReference>
<dbReference type="RefSeq" id="WP_188578097.1">
    <property type="nucleotide sequence ID" value="NZ_BMDZ01000025.1"/>
</dbReference>
<organism evidence="3 4">
    <name type="scientific">Tistrella bauzanensis</name>
    <dbReference type="NCBI Taxonomy" id="657419"/>
    <lineage>
        <taxon>Bacteria</taxon>
        <taxon>Pseudomonadati</taxon>
        <taxon>Pseudomonadota</taxon>
        <taxon>Alphaproteobacteria</taxon>
        <taxon>Geminicoccales</taxon>
        <taxon>Geminicoccaceae</taxon>
        <taxon>Tistrella</taxon>
    </lineage>
</organism>
<evidence type="ECO:0000313" key="3">
    <source>
        <dbReference type="EMBL" id="GGB41757.1"/>
    </source>
</evidence>
<protein>
    <recommendedName>
        <fullName evidence="2">FAD dependent oxidoreductase domain-containing protein</fullName>
    </recommendedName>
</protein>
<dbReference type="Gene3D" id="3.30.9.10">
    <property type="entry name" value="D-Amino Acid Oxidase, subunit A, domain 2"/>
    <property type="match status" value="1"/>
</dbReference>
<evidence type="ECO:0000256" key="1">
    <source>
        <dbReference type="ARBA" id="ARBA00023002"/>
    </source>
</evidence>
<dbReference type="InterPro" id="IPR036188">
    <property type="entry name" value="FAD/NAD-bd_sf"/>
</dbReference>
<accession>A0ABQ1IHH0</accession>
<keyword evidence="1" id="KW-0560">Oxidoreductase</keyword>
<dbReference type="EMBL" id="BMDZ01000025">
    <property type="protein sequence ID" value="GGB41757.1"/>
    <property type="molecule type" value="Genomic_DNA"/>
</dbReference>
<sequence>MSRLVDCDVVIVGGGVAGLAAAIDLRRRAFRVTVLEATAGAGRDLDGICGLIGTEGRAALARLLGEEDTAALVAPATSPTGAADTLPDGLGTLTPGSFAETLSRRARERGVDLREGVAATSASETEAGYRVTCAPGYGIAGRLMAVTAGPARGEVASWLGVSVAVTPAVSLRMKLRPDRITPDGARTRPTDVVIAEDGRVVLRGTPDGGWLAALHMDGSVAASAAGAAAAAAAPVAPLGADQITAAAARVTAALPDTAGQLLTRMWRIAGQTPDAPVDARAIAGKPGLFVADAGGGWDMGAALIAGERLAALLAG</sequence>
<dbReference type="SUPFAM" id="SSF51905">
    <property type="entry name" value="FAD/NAD(P)-binding domain"/>
    <property type="match status" value="1"/>
</dbReference>